<dbReference type="GO" id="GO:0003677">
    <property type="term" value="F:DNA binding"/>
    <property type="evidence" value="ECO:0007669"/>
    <property type="project" value="InterPro"/>
</dbReference>
<dbReference type="SMART" id="SM00421">
    <property type="entry name" value="HTH_LUXR"/>
    <property type="match status" value="1"/>
</dbReference>
<evidence type="ECO:0000313" key="3">
    <source>
        <dbReference type="Proteomes" id="UP000037084"/>
    </source>
</evidence>
<dbReference type="Gene3D" id="1.10.10.10">
    <property type="entry name" value="Winged helix-like DNA-binding domain superfamily/Winged helix DNA-binding domain"/>
    <property type="match status" value="2"/>
</dbReference>
<dbReference type="EMBL" id="LGUV01000337">
    <property type="protein sequence ID" value="KOG47484.1"/>
    <property type="molecule type" value="Genomic_DNA"/>
</dbReference>
<dbReference type="PROSITE" id="PS50043">
    <property type="entry name" value="HTH_LUXR_2"/>
    <property type="match status" value="1"/>
</dbReference>
<dbReference type="RefSeq" id="WP_053173675.1">
    <property type="nucleotide sequence ID" value="NZ_LGUV01000337.1"/>
</dbReference>
<dbReference type="Proteomes" id="UP000037084">
    <property type="component" value="Unassembled WGS sequence"/>
</dbReference>
<reference evidence="3" key="1">
    <citation type="submission" date="2015-07" db="EMBL/GenBank/DDBJ databases">
        <authorList>
            <consortium name="Consortium for Microbial Forensics and Genomics (microFORGE)"/>
            <person name="Knight B.M."/>
            <person name="Roberts D.P."/>
            <person name="Lin D."/>
            <person name="Hari K."/>
            <person name="Fletcher J."/>
            <person name="Melcher U."/>
            <person name="Blagden T."/>
            <person name="Winegar R.A."/>
        </authorList>
    </citation>
    <scope>NUCLEOTIDE SEQUENCE [LARGE SCALE GENOMIC DNA]</scope>
    <source>
        <strain evidence="3">NRRL B-1447</strain>
    </source>
</reference>
<protein>
    <submittedName>
        <fullName evidence="2">Erythropoiesis-stimulating protein</fullName>
    </submittedName>
</protein>
<dbReference type="InterPro" id="IPR051797">
    <property type="entry name" value="TrmB-like"/>
</dbReference>
<proteinExistence type="predicted"/>
<dbReference type="SUPFAM" id="SSF46894">
    <property type="entry name" value="C-terminal effector domain of the bipartite response regulators"/>
    <property type="match status" value="1"/>
</dbReference>
<dbReference type="PANTHER" id="PTHR34293:SF1">
    <property type="entry name" value="HTH-TYPE TRANSCRIPTIONAL REGULATOR TRMBL2"/>
    <property type="match status" value="1"/>
</dbReference>
<evidence type="ECO:0000313" key="2">
    <source>
        <dbReference type="EMBL" id="KOG47484.1"/>
    </source>
</evidence>
<dbReference type="AlphaFoldDB" id="A0A0L8MAY4"/>
<dbReference type="Pfam" id="PF13384">
    <property type="entry name" value="HTH_23"/>
    <property type="match status" value="1"/>
</dbReference>
<evidence type="ECO:0000259" key="1">
    <source>
        <dbReference type="PROSITE" id="PS50043"/>
    </source>
</evidence>
<dbReference type="InterPro" id="IPR000792">
    <property type="entry name" value="Tscrpt_reg_LuxR_C"/>
</dbReference>
<feature type="domain" description="HTH luxR-type" evidence="1">
    <location>
        <begin position="259"/>
        <end position="324"/>
    </location>
</feature>
<dbReference type="InterPro" id="IPR036388">
    <property type="entry name" value="WH-like_DNA-bd_sf"/>
</dbReference>
<dbReference type="OrthoDB" id="4266042at2"/>
<comment type="caution">
    <text evidence="2">The sequence shown here is derived from an EMBL/GenBank/DDBJ whole genome shotgun (WGS) entry which is preliminary data.</text>
</comment>
<name>A0A0L8MAY4_STRVG</name>
<organism evidence="2 3">
    <name type="scientific">Streptomyces virginiae</name>
    <name type="common">Streptomyces cinnamonensis</name>
    <dbReference type="NCBI Taxonomy" id="1961"/>
    <lineage>
        <taxon>Bacteria</taxon>
        <taxon>Bacillati</taxon>
        <taxon>Actinomycetota</taxon>
        <taxon>Actinomycetes</taxon>
        <taxon>Kitasatosporales</taxon>
        <taxon>Streptomycetaceae</taxon>
        <taxon>Streptomyces</taxon>
    </lineage>
</organism>
<dbReference type="PANTHER" id="PTHR34293">
    <property type="entry name" value="HTH-TYPE TRANSCRIPTIONAL REGULATOR TRMBL2"/>
    <property type="match status" value="1"/>
</dbReference>
<dbReference type="GO" id="GO:0006355">
    <property type="term" value="P:regulation of DNA-templated transcription"/>
    <property type="evidence" value="ECO:0007669"/>
    <property type="project" value="InterPro"/>
</dbReference>
<gene>
    <name evidence="2" type="ORF">ADK75_23645</name>
</gene>
<dbReference type="eggNOG" id="COG2197">
    <property type="taxonomic scope" value="Bacteria"/>
</dbReference>
<sequence>MLTELGLDARAEAVYRAMLMEPGSGVAALAAAVGVGEEDVREALDLLSELALVQPSAEDSGRLRAVSPDIGMEILMARGQAELAARQQRLEASRAAAARLISEYSQLRPAARHPGVEQLIGLDAVRDRLVALTRETKEELLAFSPDATLSESALAASRPLNRTLLERGVRMRTIYLDSVRNSRPSIEHANWLTQLGGQVRTAASLPTRMLIVDRSTALIPVSDDSSAGAVVLSGHGMLVALCALFESTWAAAQPLAEVAVLGPDGLTAQQVAAVRLLSEGHTDDAIAKRLGVSSRTARRIANELMERLGARSRFEAGVRAVQEGWLPARP</sequence>
<accession>A0A0L8MAY4</accession>
<dbReference type="PATRIC" id="fig|1961.12.peg.5310"/>
<dbReference type="InterPro" id="IPR016032">
    <property type="entry name" value="Sig_transdc_resp-reg_C-effctor"/>
</dbReference>